<evidence type="ECO:0000313" key="3">
    <source>
        <dbReference type="Proteomes" id="UP000003793"/>
    </source>
</evidence>
<comment type="caution">
    <text evidence="2">The sequence shown here is derived from an EMBL/GenBank/DDBJ whole genome shotgun (WGS) entry which is preliminary data.</text>
</comment>
<dbReference type="Proteomes" id="UP000003793">
    <property type="component" value="Unassembled WGS sequence"/>
</dbReference>
<feature type="transmembrane region" description="Helical" evidence="1">
    <location>
        <begin position="82"/>
        <end position="104"/>
    </location>
</feature>
<organism evidence="2 3">
    <name type="scientific">Coprococcus comes ATCC 27758</name>
    <dbReference type="NCBI Taxonomy" id="470146"/>
    <lineage>
        <taxon>Bacteria</taxon>
        <taxon>Bacillati</taxon>
        <taxon>Bacillota</taxon>
        <taxon>Clostridia</taxon>
        <taxon>Lachnospirales</taxon>
        <taxon>Lachnospiraceae</taxon>
        <taxon>Coprococcus</taxon>
    </lineage>
</organism>
<evidence type="ECO:0000313" key="2">
    <source>
        <dbReference type="EMBL" id="EEG89210.1"/>
    </source>
</evidence>
<dbReference type="EMBL" id="ABVR01000041">
    <property type="protein sequence ID" value="EEG89210.1"/>
    <property type="molecule type" value="Genomic_DNA"/>
</dbReference>
<protein>
    <submittedName>
        <fullName evidence="2">Uncharacterized protein</fullName>
    </submittedName>
</protein>
<dbReference type="HOGENOM" id="CLU_1701260_0_0_9"/>
<keyword evidence="1" id="KW-1133">Transmembrane helix</keyword>
<proteinExistence type="predicted"/>
<reference evidence="2 3" key="1">
    <citation type="submission" date="2009-02" db="EMBL/GenBank/DDBJ databases">
        <authorList>
            <person name="Fulton L."/>
            <person name="Clifton S."/>
            <person name="Fulton B."/>
            <person name="Xu J."/>
            <person name="Minx P."/>
            <person name="Pepin K.H."/>
            <person name="Johnson M."/>
            <person name="Bhonagiri V."/>
            <person name="Nash W.E."/>
            <person name="Mardis E.R."/>
            <person name="Wilson R.K."/>
        </authorList>
    </citation>
    <scope>NUCLEOTIDE SEQUENCE [LARGE SCALE GENOMIC DNA]</scope>
    <source>
        <strain evidence="2 3">ATCC 27758</strain>
    </source>
</reference>
<dbReference type="AlphaFoldDB" id="C0BAT6"/>
<name>C0BAT6_9FIRM</name>
<gene>
    <name evidence="2" type="ORF">COPCOM_02189</name>
</gene>
<sequence length="154" mass="17980">MLTKVIRERNLGWKVFLKYSIAGGIGIICAFGTFPTYLRKLSGKDGNANSSLTHTNMRNFSDWGERIKIYWKDISSELFGSLWSVILILFLVLLVGYRVCNILYKIKIEKKEKKIQLIIEKKPISGKKNNRNKAKLYYCYRYIISYSILFFIGM</sequence>
<feature type="transmembrane region" description="Helical" evidence="1">
    <location>
        <begin position="136"/>
        <end position="153"/>
    </location>
</feature>
<reference evidence="2 3" key="2">
    <citation type="submission" date="2009-03" db="EMBL/GenBank/DDBJ databases">
        <title>Draft genome sequence of Coprococcus comes (ATCC 27758).</title>
        <authorList>
            <person name="Sudarsanam P."/>
            <person name="Ley R."/>
            <person name="Guruge J."/>
            <person name="Turnbaugh P.J."/>
            <person name="Mahowald M."/>
            <person name="Liep D."/>
            <person name="Gordon J."/>
        </authorList>
    </citation>
    <scope>NUCLEOTIDE SEQUENCE [LARGE SCALE GENOMIC DNA]</scope>
    <source>
        <strain evidence="2 3">ATCC 27758</strain>
    </source>
</reference>
<feature type="transmembrane region" description="Helical" evidence="1">
    <location>
        <begin position="16"/>
        <end position="38"/>
    </location>
</feature>
<keyword evidence="1" id="KW-0812">Transmembrane</keyword>
<accession>C0BAT6</accession>
<keyword evidence="1" id="KW-0472">Membrane</keyword>
<evidence type="ECO:0000256" key="1">
    <source>
        <dbReference type="SAM" id="Phobius"/>
    </source>
</evidence>